<proteinExistence type="predicted"/>
<reference evidence="2" key="2">
    <citation type="submission" date="2021-09" db="EMBL/GenBank/DDBJ databases">
        <authorList>
            <person name="Jia N."/>
            <person name="Wang J."/>
            <person name="Shi W."/>
            <person name="Du L."/>
            <person name="Sun Y."/>
            <person name="Zhan W."/>
            <person name="Jiang J."/>
            <person name="Wang Q."/>
            <person name="Zhang B."/>
            <person name="Ji P."/>
            <person name="Sakyi L.B."/>
            <person name="Cui X."/>
            <person name="Yuan T."/>
            <person name="Jiang B."/>
            <person name="Yang W."/>
            <person name="Lam T.T.-Y."/>
            <person name="Chang Q."/>
            <person name="Ding S."/>
            <person name="Wang X."/>
            <person name="Zhu J."/>
            <person name="Ruan X."/>
            <person name="Zhao L."/>
            <person name="Wei J."/>
            <person name="Que T."/>
            <person name="Du C."/>
            <person name="Cheng J."/>
            <person name="Dai P."/>
            <person name="Han X."/>
            <person name="Huang E."/>
            <person name="Gao Y."/>
            <person name="Liu J."/>
            <person name="Shao H."/>
            <person name="Ye R."/>
            <person name="Li L."/>
            <person name="Wei W."/>
            <person name="Wang X."/>
            <person name="Wang C."/>
            <person name="Huo Q."/>
            <person name="Li W."/>
            <person name="Guo W."/>
            <person name="Chen H."/>
            <person name="Chen S."/>
            <person name="Zhou L."/>
            <person name="Zhou L."/>
            <person name="Ni X."/>
            <person name="Tian J."/>
            <person name="Zhou Y."/>
            <person name="Sheng Y."/>
            <person name="Liu T."/>
            <person name="Pan Y."/>
            <person name="Xia L."/>
            <person name="Li J."/>
            <person name="Zhao F."/>
            <person name="Cao W."/>
        </authorList>
    </citation>
    <scope>NUCLEOTIDE SEQUENCE</scope>
    <source>
        <strain evidence="2">Rsan-2018</strain>
        <tissue evidence="2">Larvae</tissue>
    </source>
</reference>
<keyword evidence="3" id="KW-1185">Reference proteome</keyword>
<evidence type="ECO:0000256" key="1">
    <source>
        <dbReference type="SAM" id="MobiDB-lite"/>
    </source>
</evidence>
<dbReference type="AlphaFoldDB" id="A0A9D4TE91"/>
<dbReference type="Proteomes" id="UP000821837">
    <property type="component" value="Unassembled WGS sequence"/>
</dbReference>
<sequence length="122" mass="13820">MMKQWFDIRDTVYSGSENKTPISEENDPRMAAVETIKFLLGQGIKYVLTRNFNSDPVEALIGRLRSMCGGNDVFDARAVTIALDNIVKEKAIHPRQEDSQNLLPDQTTYSESMNTFINDHHG</sequence>
<feature type="region of interest" description="Disordered" evidence="1">
    <location>
        <begin position="94"/>
        <end position="122"/>
    </location>
</feature>
<protein>
    <submittedName>
        <fullName evidence="2">Uncharacterized protein</fullName>
    </submittedName>
</protein>
<feature type="compositionally biased region" description="Polar residues" evidence="1">
    <location>
        <begin position="99"/>
        <end position="122"/>
    </location>
</feature>
<comment type="caution">
    <text evidence="2">The sequence shown here is derived from an EMBL/GenBank/DDBJ whole genome shotgun (WGS) entry which is preliminary data.</text>
</comment>
<name>A0A9D4TE91_RHISA</name>
<gene>
    <name evidence="2" type="ORF">HPB52_025679</name>
</gene>
<organism evidence="2 3">
    <name type="scientific">Rhipicephalus sanguineus</name>
    <name type="common">Brown dog tick</name>
    <name type="synonym">Ixodes sanguineus</name>
    <dbReference type="NCBI Taxonomy" id="34632"/>
    <lineage>
        <taxon>Eukaryota</taxon>
        <taxon>Metazoa</taxon>
        <taxon>Ecdysozoa</taxon>
        <taxon>Arthropoda</taxon>
        <taxon>Chelicerata</taxon>
        <taxon>Arachnida</taxon>
        <taxon>Acari</taxon>
        <taxon>Parasitiformes</taxon>
        <taxon>Ixodida</taxon>
        <taxon>Ixodoidea</taxon>
        <taxon>Ixodidae</taxon>
        <taxon>Rhipicephalinae</taxon>
        <taxon>Rhipicephalus</taxon>
        <taxon>Rhipicephalus</taxon>
    </lineage>
</organism>
<dbReference type="EMBL" id="JABSTV010000095">
    <property type="protein sequence ID" value="KAH7987751.1"/>
    <property type="molecule type" value="Genomic_DNA"/>
</dbReference>
<reference evidence="2" key="1">
    <citation type="journal article" date="2020" name="Cell">
        <title>Large-Scale Comparative Analyses of Tick Genomes Elucidate Their Genetic Diversity and Vector Capacities.</title>
        <authorList>
            <consortium name="Tick Genome and Microbiome Consortium (TIGMIC)"/>
            <person name="Jia N."/>
            <person name="Wang J."/>
            <person name="Shi W."/>
            <person name="Du L."/>
            <person name="Sun Y."/>
            <person name="Zhan W."/>
            <person name="Jiang J.F."/>
            <person name="Wang Q."/>
            <person name="Zhang B."/>
            <person name="Ji P."/>
            <person name="Bell-Sakyi L."/>
            <person name="Cui X.M."/>
            <person name="Yuan T.T."/>
            <person name="Jiang B.G."/>
            <person name="Yang W.F."/>
            <person name="Lam T.T."/>
            <person name="Chang Q.C."/>
            <person name="Ding S.J."/>
            <person name="Wang X.J."/>
            <person name="Zhu J.G."/>
            <person name="Ruan X.D."/>
            <person name="Zhao L."/>
            <person name="Wei J.T."/>
            <person name="Ye R.Z."/>
            <person name="Que T.C."/>
            <person name="Du C.H."/>
            <person name="Zhou Y.H."/>
            <person name="Cheng J.X."/>
            <person name="Dai P.F."/>
            <person name="Guo W.B."/>
            <person name="Han X.H."/>
            <person name="Huang E.J."/>
            <person name="Li L.F."/>
            <person name="Wei W."/>
            <person name="Gao Y.C."/>
            <person name="Liu J.Z."/>
            <person name="Shao H.Z."/>
            <person name="Wang X."/>
            <person name="Wang C.C."/>
            <person name="Yang T.C."/>
            <person name="Huo Q.B."/>
            <person name="Li W."/>
            <person name="Chen H.Y."/>
            <person name="Chen S.E."/>
            <person name="Zhou L.G."/>
            <person name="Ni X.B."/>
            <person name="Tian J.H."/>
            <person name="Sheng Y."/>
            <person name="Liu T."/>
            <person name="Pan Y.S."/>
            <person name="Xia L.Y."/>
            <person name="Li J."/>
            <person name="Zhao F."/>
            <person name="Cao W.C."/>
        </authorList>
    </citation>
    <scope>NUCLEOTIDE SEQUENCE</scope>
    <source>
        <strain evidence="2">Rsan-2018</strain>
    </source>
</reference>
<evidence type="ECO:0000313" key="2">
    <source>
        <dbReference type="EMBL" id="KAH7987751.1"/>
    </source>
</evidence>
<evidence type="ECO:0000313" key="3">
    <source>
        <dbReference type="Proteomes" id="UP000821837"/>
    </source>
</evidence>
<accession>A0A9D4TE91</accession>